<keyword evidence="3" id="KW-1185">Reference proteome</keyword>
<dbReference type="PANTHER" id="PTHR30543">
    <property type="entry name" value="CHROMATE REDUCTASE"/>
    <property type="match status" value="1"/>
</dbReference>
<evidence type="ECO:0000259" key="1">
    <source>
        <dbReference type="Pfam" id="PF03358"/>
    </source>
</evidence>
<dbReference type="EMBL" id="CP097463">
    <property type="protein sequence ID" value="WAX58059.1"/>
    <property type="molecule type" value="Genomic_DNA"/>
</dbReference>
<dbReference type="Gene3D" id="3.40.50.360">
    <property type="match status" value="1"/>
</dbReference>
<evidence type="ECO:0000313" key="2">
    <source>
        <dbReference type="EMBL" id="WAX58059.1"/>
    </source>
</evidence>
<dbReference type="InterPro" id="IPR029039">
    <property type="entry name" value="Flavoprotein-like_sf"/>
</dbReference>
<evidence type="ECO:0000313" key="3">
    <source>
        <dbReference type="Proteomes" id="UP001164693"/>
    </source>
</evidence>
<dbReference type="InterPro" id="IPR005025">
    <property type="entry name" value="FMN_Rdtase-like_dom"/>
</dbReference>
<sequence>MGGGPLVVGIGGSAGPESVTGRLLHDCLALAAAAGARTVAFDGDTLAELPIFSPHDLQRNAIADELVDAVRGADAVLIATPGYHGAMSGLVKNALDFLDLLRDDDHPYLDGRAVGIIVSAAGWQSCGTALVSARSAVHALRGWPTPYALTMNSAEQQPDEPKVIAGLQLLTDQLLEFTSWRAAAG</sequence>
<accession>A0ABY7JZQ5</accession>
<gene>
    <name evidence="2" type="ORF">M6B22_04635</name>
</gene>
<reference evidence="2" key="1">
    <citation type="submission" date="2022-05" db="EMBL/GenBank/DDBJ databases">
        <title>Jatrophihabitans sp. SB3-54 whole genome sequence.</title>
        <authorList>
            <person name="Suh M.K."/>
            <person name="Eom M.K."/>
            <person name="Kim J.S."/>
            <person name="Kim H.S."/>
            <person name="Do H.E."/>
            <person name="Shin Y.K."/>
            <person name="Lee J.-S."/>
        </authorList>
    </citation>
    <scope>NUCLEOTIDE SEQUENCE</scope>
    <source>
        <strain evidence="2">SB3-54</strain>
    </source>
</reference>
<dbReference type="PANTHER" id="PTHR30543:SF21">
    <property type="entry name" value="NAD(P)H-DEPENDENT FMN REDUCTASE LOT6"/>
    <property type="match status" value="1"/>
</dbReference>
<protein>
    <submittedName>
        <fullName evidence="2">NAD(P)H-dependent oxidoreductase</fullName>
    </submittedName>
</protein>
<dbReference type="Proteomes" id="UP001164693">
    <property type="component" value="Chromosome"/>
</dbReference>
<dbReference type="Pfam" id="PF03358">
    <property type="entry name" value="FMN_red"/>
    <property type="match status" value="1"/>
</dbReference>
<dbReference type="RefSeq" id="WP_269444608.1">
    <property type="nucleotide sequence ID" value="NZ_CP097463.1"/>
</dbReference>
<dbReference type="SUPFAM" id="SSF52218">
    <property type="entry name" value="Flavoproteins"/>
    <property type="match status" value="1"/>
</dbReference>
<organism evidence="2 3">
    <name type="scientific">Jatrophihabitans cynanchi</name>
    <dbReference type="NCBI Taxonomy" id="2944128"/>
    <lineage>
        <taxon>Bacteria</taxon>
        <taxon>Bacillati</taxon>
        <taxon>Actinomycetota</taxon>
        <taxon>Actinomycetes</taxon>
        <taxon>Jatrophihabitantales</taxon>
        <taxon>Jatrophihabitantaceae</taxon>
        <taxon>Jatrophihabitans</taxon>
    </lineage>
</organism>
<dbReference type="InterPro" id="IPR050712">
    <property type="entry name" value="NAD(P)H-dep_reductase"/>
</dbReference>
<proteinExistence type="predicted"/>
<name>A0ABY7JZQ5_9ACTN</name>
<feature type="domain" description="NADPH-dependent FMN reductase-like" evidence="1">
    <location>
        <begin position="7"/>
        <end position="154"/>
    </location>
</feature>